<dbReference type="GO" id="GO:0016787">
    <property type="term" value="F:hydrolase activity"/>
    <property type="evidence" value="ECO:0007669"/>
    <property type="project" value="UniProtKB-KW"/>
</dbReference>
<dbReference type="CDD" id="cd18808">
    <property type="entry name" value="SF1_C_Upf1"/>
    <property type="match status" value="1"/>
</dbReference>
<dbReference type="GO" id="GO:0008270">
    <property type="term" value="F:zinc ion binding"/>
    <property type="evidence" value="ECO:0007669"/>
    <property type="project" value="UniProtKB-UniRule"/>
</dbReference>
<evidence type="ECO:0000256" key="8">
    <source>
        <dbReference type="ARBA" id="ARBA00022801"/>
    </source>
</evidence>
<dbReference type="Gene3D" id="6.10.140.1240">
    <property type="match status" value="1"/>
</dbReference>
<evidence type="ECO:0000256" key="12">
    <source>
        <dbReference type="PROSITE-ProRule" id="PRU01341"/>
    </source>
</evidence>
<dbReference type="SUPFAM" id="SSF52540">
    <property type="entry name" value="P-loop containing nucleoside triphosphate hydrolases"/>
    <property type="match status" value="1"/>
</dbReference>
<dbReference type="Pfam" id="PF13086">
    <property type="entry name" value="AAA_11"/>
    <property type="match status" value="1"/>
</dbReference>
<accession>A0A0B2VTA6</accession>
<gene>
    <name evidence="14" type="primary">Upf1</name>
    <name evidence="14" type="ORF">Tcan_03925</name>
</gene>
<keyword evidence="7 12" id="KW-0863">Zinc-finger</keyword>
<feature type="region of interest" description="CC/SHH/C" evidence="12">
    <location>
        <begin position="37"/>
        <end position="65"/>
    </location>
</feature>
<dbReference type="STRING" id="6265.A0A0B2VTA6"/>
<dbReference type="OrthoDB" id="6513042at2759"/>
<evidence type="ECO:0000256" key="11">
    <source>
        <dbReference type="ARBA" id="ARBA00022840"/>
    </source>
</evidence>
<dbReference type="GO" id="GO:0005737">
    <property type="term" value="C:cytoplasm"/>
    <property type="evidence" value="ECO:0007669"/>
    <property type="project" value="UniProtKB-SubCell"/>
</dbReference>
<dbReference type="CDD" id="cd21407">
    <property type="entry name" value="1B_UPF1-like"/>
    <property type="match status" value="1"/>
</dbReference>
<feature type="domain" description="Upf1" evidence="13">
    <location>
        <begin position="15"/>
        <end position="172"/>
    </location>
</feature>
<reference evidence="14 15" key="1">
    <citation type="submission" date="2014-11" db="EMBL/GenBank/DDBJ databases">
        <title>Genetic blueprint of the zoonotic pathogen Toxocara canis.</title>
        <authorList>
            <person name="Zhu X.-Q."/>
            <person name="Korhonen P.K."/>
            <person name="Cai H."/>
            <person name="Young N.D."/>
            <person name="Nejsum P."/>
            <person name="von Samson-Himmelstjerna G."/>
            <person name="Boag P.R."/>
            <person name="Tan P."/>
            <person name="Li Q."/>
            <person name="Min J."/>
            <person name="Yang Y."/>
            <person name="Wang X."/>
            <person name="Fang X."/>
            <person name="Hall R.S."/>
            <person name="Hofmann A."/>
            <person name="Sternberg P.W."/>
            <person name="Jex A.R."/>
            <person name="Gasser R.B."/>
        </authorList>
    </citation>
    <scope>NUCLEOTIDE SEQUENCE [LARGE SCALE GENOMIC DNA]</scope>
    <source>
        <strain evidence="14">PN_DK_2014</strain>
    </source>
</reference>
<comment type="similarity">
    <text evidence="2">Belongs to the DNA2/NAM7 helicase family.</text>
</comment>
<keyword evidence="9" id="KW-0347">Helicase</keyword>
<dbReference type="Pfam" id="PF13087">
    <property type="entry name" value="AAA_12"/>
    <property type="match status" value="1"/>
</dbReference>
<dbReference type="OMA" id="LEFNTHG"/>
<dbReference type="PANTHER" id="PTHR10887:SF364">
    <property type="entry name" value="REGULATOR OF NONSENSE TRANSCRIPTS 1"/>
    <property type="match status" value="1"/>
</dbReference>
<dbReference type="InterPro" id="IPR040812">
    <property type="entry name" value="UPF1_1B_dom"/>
</dbReference>
<evidence type="ECO:0000256" key="9">
    <source>
        <dbReference type="ARBA" id="ARBA00022806"/>
    </source>
</evidence>
<dbReference type="GO" id="GO:0003724">
    <property type="term" value="F:RNA helicase activity"/>
    <property type="evidence" value="ECO:0007669"/>
    <property type="project" value="InterPro"/>
</dbReference>
<comment type="caution">
    <text evidence="14">The sequence shown here is derived from an EMBL/GenBank/DDBJ whole genome shotgun (WGS) entry which is preliminary data.</text>
</comment>
<dbReference type="InterPro" id="IPR027417">
    <property type="entry name" value="P-loop_NTPase"/>
</dbReference>
<comment type="subcellular location">
    <subcellularLocation>
        <location evidence="1">Cytoplasm</location>
    </subcellularLocation>
</comment>
<dbReference type="FunFam" id="3.40.50.300:FF:000097">
    <property type="entry name" value="Regulator of nonsense transcripts 1"/>
    <property type="match status" value="1"/>
</dbReference>
<dbReference type="InterPro" id="IPR041677">
    <property type="entry name" value="DNA2/NAM7_AAA_11"/>
</dbReference>
<dbReference type="InterPro" id="IPR018999">
    <property type="entry name" value="UPF1_CH/ZBD"/>
</dbReference>
<dbReference type="PROSITE" id="PS51997">
    <property type="entry name" value="UPF1_CH_RICH"/>
    <property type="match status" value="1"/>
</dbReference>
<evidence type="ECO:0000256" key="10">
    <source>
        <dbReference type="ARBA" id="ARBA00022833"/>
    </source>
</evidence>
<dbReference type="Gene3D" id="2.40.30.230">
    <property type="match status" value="1"/>
</dbReference>
<keyword evidence="10 12" id="KW-0862">Zinc</keyword>
<dbReference type="InterPro" id="IPR041679">
    <property type="entry name" value="DNA2/NAM7-like_C"/>
</dbReference>
<dbReference type="PANTHER" id="PTHR10887">
    <property type="entry name" value="DNA2/NAM7 HELICASE FAMILY"/>
    <property type="match status" value="1"/>
</dbReference>
<dbReference type="GO" id="GO:0003678">
    <property type="term" value="F:DNA helicase activity"/>
    <property type="evidence" value="ECO:0007669"/>
    <property type="project" value="UniProtKB-EC"/>
</dbReference>
<evidence type="ECO:0000256" key="4">
    <source>
        <dbReference type="ARBA" id="ARBA00022490"/>
    </source>
</evidence>
<keyword evidence="5 12" id="KW-0479">Metal-binding</keyword>
<keyword evidence="15" id="KW-1185">Reference proteome</keyword>
<dbReference type="Proteomes" id="UP000031036">
    <property type="component" value="Unassembled WGS sequence"/>
</dbReference>
<evidence type="ECO:0000256" key="1">
    <source>
        <dbReference type="ARBA" id="ARBA00004496"/>
    </source>
</evidence>
<dbReference type="CDD" id="cd18039">
    <property type="entry name" value="DEXXQc_UPF1"/>
    <property type="match status" value="1"/>
</dbReference>
<evidence type="ECO:0000256" key="2">
    <source>
        <dbReference type="ARBA" id="ARBA00007913"/>
    </source>
</evidence>
<dbReference type="EC" id="3.6.4.12" evidence="3"/>
<evidence type="ECO:0000256" key="3">
    <source>
        <dbReference type="ARBA" id="ARBA00012551"/>
    </source>
</evidence>
<dbReference type="EMBL" id="JPKZ01000888">
    <property type="protein sequence ID" value="KHN84928.1"/>
    <property type="molecule type" value="Genomic_DNA"/>
</dbReference>
<proteinExistence type="inferred from homology"/>
<feature type="region of interest" description="C4" evidence="12">
    <location>
        <begin position="83"/>
        <end position="113"/>
    </location>
</feature>
<evidence type="ECO:0000259" key="13">
    <source>
        <dbReference type="PROSITE" id="PS51997"/>
    </source>
</evidence>
<dbReference type="Gene3D" id="3.40.50.300">
    <property type="entry name" value="P-loop containing nucleotide triphosphate hydrolases"/>
    <property type="match status" value="2"/>
</dbReference>
<dbReference type="Pfam" id="PF09416">
    <property type="entry name" value="UPF1_Zn_bind"/>
    <property type="match status" value="1"/>
</dbReference>
<dbReference type="Pfam" id="PF18141">
    <property type="entry name" value="UPF1_1B_dom"/>
    <property type="match status" value="1"/>
</dbReference>
<dbReference type="GO" id="GO:0000184">
    <property type="term" value="P:nuclear-transcribed mRNA catabolic process, nonsense-mediated decay"/>
    <property type="evidence" value="ECO:0007669"/>
    <property type="project" value="InterPro"/>
</dbReference>
<evidence type="ECO:0000256" key="5">
    <source>
        <dbReference type="ARBA" id="ARBA00022723"/>
    </source>
</evidence>
<evidence type="ECO:0000256" key="7">
    <source>
        <dbReference type="ARBA" id="ARBA00022771"/>
    </source>
</evidence>
<dbReference type="GO" id="GO:0005524">
    <property type="term" value="F:ATP binding"/>
    <property type="evidence" value="ECO:0007669"/>
    <property type="project" value="UniProtKB-KW"/>
</dbReference>
<keyword evidence="4" id="KW-0963">Cytoplasm</keyword>
<dbReference type="AlphaFoldDB" id="A0A0B2VTA6"/>
<dbReference type="GO" id="GO:0003723">
    <property type="term" value="F:RNA binding"/>
    <property type="evidence" value="ECO:0007669"/>
    <property type="project" value="InterPro"/>
</dbReference>
<sequence length="832" mass="93746">MVKYSFKGPPLRYQSELTTNELVRYCGIQDPASVAMCLCCEKWFCNGVGNTSGSHIINHLVRSQHKEVGLHKEGALGETQLECYQCGTKNVFVLGYVPAKVDSVVVVLCRAPCAAQSSLNGAEWKLDEWEPLIRDRQLVSFLVKTPTKQEQLRARQISASEIAARYLQITAFIRFYQEDKNAVVEDLDRPGMDDELERVLLRYEDAYHYRRIFEPLVSAQAEYDRKEKESLTQSIGHVRWDVGLNKRPQAFFVLPKFSEGSMKLMLGDELRLKHTQTVNEEWKCVGSVIKIPDNRNDEVGVEMHSSVENMPTDSRTNFSCEFVWNSTSFDRMRAALRVLGDDDSCVSQFIYHKLLGHEVDDIMFKVDLPRRFNAPGLPELNHSQGPPGTGKTITSATIVYHLVNLTSGQVLVCAPSNIAVDHLAEQIHRTGLKVVRLYARSREELDSPVSFLALRNQLNAISGSAELRKLQQLKDEIGELAESDERRFRALRLLKEKQLLAAADVICCSCISAADPRLSHMRIKCVLVDESTQATEPEVMVAVVRGAKQLVLVGDHCQLGPVIMCKKAVMAGLSQSLFERLTALGTRPLRLQVQYRMHPALSSFSSNAFYEGSLQNGVTEVERQMIGYDWQWPVANLPMMFWSCNGQEELSPSGTSYLNRAEAANVEKIATRFIKAGLKSEQIGIITPYEGQRSYIVQFMQTQGTLHSKLYLNMEVANVDAFQGREKDIIIMTCVRSNEHQGIGFLSDSRRLNVALTRARYGIIIVGNAKVLSRHAIWNALLMEFKEKGCLVEGPLNNLKPSCITLPKPRAYIAENEKGRWENVTWCVNLSE</sequence>
<keyword evidence="11" id="KW-0067">ATP-binding</keyword>
<evidence type="ECO:0000256" key="6">
    <source>
        <dbReference type="ARBA" id="ARBA00022741"/>
    </source>
</evidence>
<dbReference type="InterPro" id="IPR047187">
    <property type="entry name" value="SF1_C_Upf1"/>
</dbReference>
<evidence type="ECO:0000313" key="14">
    <source>
        <dbReference type="EMBL" id="KHN84928.1"/>
    </source>
</evidence>
<dbReference type="InterPro" id="IPR045055">
    <property type="entry name" value="DNA2/NAM7-like"/>
</dbReference>
<evidence type="ECO:0000313" key="15">
    <source>
        <dbReference type="Proteomes" id="UP000031036"/>
    </source>
</evidence>
<feature type="region of interest" description="C3H" evidence="12">
    <location>
        <begin position="23"/>
        <end position="55"/>
    </location>
</feature>
<keyword evidence="6" id="KW-0547">Nucleotide-binding</keyword>
<keyword evidence="8" id="KW-0378">Hydrolase</keyword>
<organism evidence="14 15">
    <name type="scientific">Toxocara canis</name>
    <name type="common">Canine roundworm</name>
    <dbReference type="NCBI Taxonomy" id="6265"/>
    <lineage>
        <taxon>Eukaryota</taxon>
        <taxon>Metazoa</taxon>
        <taxon>Ecdysozoa</taxon>
        <taxon>Nematoda</taxon>
        <taxon>Chromadorea</taxon>
        <taxon>Rhabditida</taxon>
        <taxon>Spirurina</taxon>
        <taxon>Ascaridomorpha</taxon>
        <taxon>Ascaridoidea</taxon>
        <taxon>Toxocaridae</taxon>
        <taxon>Toxocara</taxon>
    </lineage>
</organism>
<protein>
    <recommendedName>
        <fullName evidence="3">DNA helicase</fullName>
        <ecNumber evidence="3">3.6.4.12</ecNumber>
    </recommendedName>
</protein>
<dbReference type="CDD" id="cd21400">
    <property type="entry name" value="ZBD_UPF1-like"/>
    <property type="match status" value="1"/>
</dbReference>
<name>A0A0B2VTA6_TOXCA</name>